<keyword evidence="2" id="KW-0575">Peroxidase</keyword>
<evidence type="ECO:0000313" key="3">
    <source>
        <dbReference type="Proteomes" id="UP000321907"/>
    </source>
</evidence>
<dbReference type="PANTHER" id="PTHR34599">
    <property type="entry name" value="PEROXIDASE-RELATED"/>
    <property type="match status" value="1"/>
</dbReference>
<evidence type="ECO:0000259" key="1">
    <source>
        <dbReference type="Pfam" id="PF01569"/>
    </source>
</evidence>
<dbReference type="InterPro" id="IPR000326">
    <property type="entry name" value="PAP2/HPO"/>
</dbReference>
<reference evidence="2 3" key="1">
    <citation type="submission" date="2019-08" db="EMBL/GenBank/DDBJ databases">
        <title>Lewinella sp. strain SSH13 Genome sequencing and assembly.</title>
        <authorList>
            <person name="Kim I."/>
        </authorList>
    </citation>
    <scope>NUCLEOTIDE SEQUENCE [LARGE SCALE GENOMIC DNA]</scope>
    <source>
        <strain evidence="2 3">SSH13</strain>
    </source>
</reference>
<organism evidence="2 3">
    <name type="scientific">Neolewinella aurantiaca</name>
    <dbReference type="NCBI Taxonomy" id="2602767"/>
    <lineage>
        <taxon>Bacteria</taxon>
        <taxon>Pseudomonadati</taxon>
        <taxon>Bacteroidota</taxon>
        <taxon>Saprospiria</taxon>
        <taxon>Saprospirales</taxon>
        <taxon>Lewinellaceae</taxon>
        <taxon>Neolewinella</taxon>
    </lineage>
</organism>
<keyword evidence="2" id="KW-0560">Oxidoreductase</keyword>
<dbReference type="CDD" id="cd03398">
    <property type="entry name" value="PAP2_haloperoxidase"/>
    <property type="match status" value="1"/>
</dbReference>
<dbReference type="InterPro" id="IPR036938">
    <property type="entry name" value="PAP2/HPO_sf"/>
</dbReference>
<dbReference type="SUPFAM" id="SSF48317">
    <property type="entry name" value="Acid phosphatase/Vanadium-dependent haloperoxidase"/>
    <property type="match status" value="1"/>
</dbReference>
<dbReference type="Gene3D" id="1.10.606.20">
    <property type="match status" value="1"/>
</dbReference>
<dbReference type="RefSeq" id="WP_147929577.1">
    <property type="nucleotide sequence ID" value="NZ_VOXD01000005.1"/>
</dbReference>
<proteinExistence type="predicted"/>
<accession>A0A5C7FYK9</accession>
<name>A0A5C7FYK9_9BACT</name>
<gene>
    <name evidence="2" type="ORF">FUA23_04735</name>
</gene>
<comment type="caution">
    <text evidence="2">The sequence shown here is derived from an EMBL/GenBank/DDBJ whole genome shotgun (WGS) entry which is preliminary data.</text>
</comment>
<protein>
    <submittedName>
        <fullName evidence="2">Vanadium-dependent haloperoxidase</fullName>
    </submittedName>
</protein>
<feature type="domain" description="Phosphatidic acid phosphatase type 2/haloperoxidase" evidence="1">
    <location>
        <begin position="280"/>
        <end position="401"/>
    </location>
</feature>
<dbReference type="AlphaFoldDB" id="A0A5C7FYK9"/>
<dbReference type="OrthoDB" id="9780455at2"/>
<dbReference type="EMBL" id="VOXD01000005">
    <property type="protein sequence ID" value="TXF90749.1"/>
    <property type="molecule type" value="Genomic_DNA"/>
</dbReference>
<dbReference type="Proteomes" id="UP000321907">
    <property type="component" value="Unassembled WGS sequence"/>
</dbReference>
<dbReference type="InterPro" id="IPR052559">
    <property type="entry name" value="V-haloperoxidase"/>
</dbReference>
<dbReference type="Pfam" id="PF01569">
    <property type="entry name" value="PAP2"/>
    <property type="match status" value="1"/>
</dbReference>
<sequence length="409" mass="45632">MEVERYSPGYRPPVSARSMGLINLMAYEAIVHGSEGRYQSFSGYFDGLEIDEPDFTEVYDWEVVVNAAYEKGFEYLFPTAPAAQQFQILDIGGDLRAQLQLSGEPEVFYRSVEYGNYVAETIYEWSATDTWGHEGYLNNNDPEFVPPVAPHLWKPTYPDYAPALLPHWGKAMTFAALPTDVVEAPPVFSVVSGSQLYQEAEQVMTLVNSIKAGGSHEEHWIGEFWSDDCPILTFTPAGRQLSITNQLVAIERLDMLETVAAYAKVSMAISDAGVRCWSEKYRHNYLRPIDYIREHMGEPDWNTVMCPDGSGGFFTPSFPAYPSGHATFGGAAAVVLEEIFGADYTFTDRSHEGRTEFNGTPRTFTSFRAMAIENGYSRIPLGVHFASDSDAGVELGFTVGQRVNDLPWN</sequence>
<dbReference type="PANTHER" id="PTHR34599:SF1">
    <property type="entry name" value="PHOSPHATIDIC ACID PHOSPHATASE TYPE 2_HALOPEROXIDASE DOMAIN-CONTAINING PROTEIN"/>
    <property type="match status" value="1"/>
</dbReference>
<evidence type="ECO:0000313" key="2">
    <source>
        <dbReference type="EMBL" id="TXF90749.1"/>
    </source>
</evidence>
<keyword evidence="3" id="KW-1185">Reference proteome</keyword>
<dbReference type="GO" id="GO:0004601">
    <property type="term" value="F:peroxidase activity"/>
    <property type="evidence" value="ECO:0007669"/>
    <property type="project" value="UniProtKB-KW"/>
</dbReference>